<dbReference type="PROSITE" id="PS51162">
    <property type="entry name" value="THYROGLOBULIN_1_2"/>
    <property type="match status" value="8"/>
</dbReference>
<feature type="disulfide bond" evidence="15">
    <location>
        <begin position="165"/>
        <end position="185"/>
    </location>
</feature>
<dbReference type="InterPro" id="IPR011641">
    <property type="entry name" value="Tyr-kin_ephrin_A/B_rcpt-like"/>
</dbReference>
<dbReference type="PROSITE" id="PS00941">
    <property type="entry name" value="CARBOXYLESTERASE_B_2"/>
    <property type="match status" value="1"/>
</dbReference>
<keyword evidence="12 15" id="KW-1015">Disulfide bond</keyword>
<feature type="domain" description="Thyroglobulin type-1" evidence="18">
    <location>
        <begin position="668"/>
        <end position="737"/>
    </location>
</feature>
<dbReference type="eggNOG" id="KOG1214">
    <property type="taxonomic scope" value="Eukaryota"/>
</dbReference>
<dbReference type="InterPro" id="IPR000716">
    <property type="entry name" value="Thyroglobulin_1"/>
</dbReference>
<dbReference type="FunFam" id="3.40.50.1820:FF:000127">
    <property type="entry name" value="Thyroglobulin"/>
    <property type="match status" value="1"/>
</dbReference>
<evidence type="ECO:0000313" key="20">
    <source>
        <dbReference type="Proteomes" id="UP000018467"/>
    </source>
</evidence>
<dbReference type="SUPFAM" id="SSF53474">
    <property type="entry name" value="alpha/beta-Hydrolases"/>
    <property type="match status" value="1"/>
</dbReference>
<feature type="compositionally biased region" description="Polar residues" evidence="16">
    <location>
        <begin position="2741"/>
        <end position="2751"/>
    </location>
</feature>
<dbReference type="Proteomes" id="UP000018467">
    <property type="component" value="Unassembled WGS sequence"/>
</dbReference>
<keyword evidence="11" id="KW-0795">Thyroid hormone</keyword>
<dbReference type="STRING" id="7994.ENSAMXP00000019072"/>
<dbReference type="Gene3D" id="3.40.50.1820">
    <property type="entry name" value="alpha/beta hydrolase"/>
    <property type="match status" value="1"/>
</dbReference>
<evidence type="ECO:0000259" key="18">
    <source>
        <dbReference type="PROSITE" id="PS51162"/>
    </source>
</evidence>
<feature type="disulfide bond" evidence="15">
    <location>
        <begin position="102"/>
        <end position="122"/>
    </location>
</feature>
<evidence type="ECO:0000256" key="10">
    <source>
        <dbReference type="ARBA" id="ARBA00022737"/>
    </source>
</evidence>
<dbReference type="Ensembl" id="ENSAMXT00000019072.2">
    <property type="protein sequence ID" value="ENSAMXP00000019072.2"/>
    <property type="gene ID" value="ENSAMXG00000018497.2"/>
</dbReference>
<dbReference type="Gene3D" id="2.10.50.10">
    <property type="entry name" value="Tumor Necrosis Factor Receptor, subunit A, domain 2"/>
    <property type="match status" value="1"/>
</dbReference>
<keyword evidence="10" id="KW-0677">Repeat</keyword>
<comment type="caution">
    <text evidence="15">Lacks conserved residue(s) required for the propagation of feature annotation.</text>
</comment>
<feature type="domain" description="Thyroglobulin type-1" evidence="18">
    <location>
        <begin position="323"/>
        <end position="382"/>
    </location>
</feature>
<dbReference type="InterPro" id="IPR052001">
    <property type="entry name" value="MHC-II_Gamma/Thyroglobulin"/>
</dbReference>
<feature type="chain" id="PRO_5017279063" description="Thyroglobulin" evidence="17">
    <location>
        <begin position="22"/>
        <end position="2760"/>
    </location>
</feature>
<evidence type="ECO:0000256" key="16">
    <source>
        <dbReference type="SAM" id="MobiDB-lite"/>
    </source>
</evidence>
<feature type="region of interest" description="Disordered" evidence="16">
    <location>
        <begin position="2725"/>
        <end position="2760"/>
    </location>
</feature>
<feature type="domain" description="Thyroglobulin type-1" evidence="18">
    <location>
        <begin position="612"/>
        <end position="667"/>
    </location>
</feature>
<dbReference type="Bgee" id="ENSAMXG00000018497">
    <property type="expression patterns" value="Expressed in pharyngeal gill and 2 other cell types or tissues"/>
</dbReference>
<evidence type="ECO:0000256" key="7">
    <source>
        <dbReference type="ARBA" id="ARBA00022653"/>
    </source>
</evidence>
<dbReference type="GeneTree" id="ENSGT00940000159300"/>
<dbReference type="GO" id="GO:0042446">
    <property type="term" value="P:hormone biosynthetic process"/>
    <property type="evidence" value="ECO:0007669"/>
    <property type="project" value="UniProtKB-KW"/>
</dbReference>
<keyword evidence="6" id="KW-0765">Sulfation</keyword>
<accession>W5LGW0</accession>
<reference evidence="19" key="3">
    <citation type="submission" date="2025-08" db="UniProtKB">
        <authorList>
            <consortium name="Ensembl"/>
        </authorList>
    </citation>
    <scope>IDENTIFICATION</scope>
</reference>
<feature type="domain" description="Thyroglobulin type-1" evidence="18">
    <location>
        <begin position="1021"/>
        <end position="1082"/>
    </location>
</feature>
<evidence type="ECO:0000256" key="11">
    <source>
        <dbReference type="ARBA" id="ARBA00022920"/>
    </source>
</evidence>
<keyword evidence="9 17" id="KW-0732">Signal</keyword>
<evidence type="ECO:0000256" key="15">
    <source>
        <dbReference type="PROSITE-ProRule" id="PRU00500"/>
    </source>
</evidence>
<feature type="domain" description="Thyroglobulin type-1" evidence="18">
    <location>
        <begin position="123"/>
        <end position="185"/>
    </location>
</feature>
<dbReference type="InterPro" id="IPR036857">
    <property type="entry name" value="Thyroglobulin_1_sf"/>
</dbReference>
<evidence type="ECO:0000256" key="17">
    <source>
        <dbReference type="SAM" id="SignalP"/>
    </source>
</evidence>
<dbReference type="InParanoid" id="W5LGW0"/>
<feature type="disulfide bond" evidence="15">
    <location>
        <begin position="647"/>
        <end position="667"/>
    </location>
</feature>
<evidence type="ECO:0000256" key="6">
    <source>
        <dbReference type="ARBA" id="ARBA00022641"/>
    </source>
</evidence>
<evidence type="ECO:0000256" key="8">
    <source>
        <dbReference type="ARBA" id="ARBA00022702"/>
    </source>
</evidence>
<keyword evidence="8" id="KW-0372">Hormone</keyword>
<reference evidence="20" key="2">
    <citation type="journal article" date="2014" name="Nat. Commun.">
        <title>The cavefish genome reveals candidate genes for eye loss.</title>
        <authorList>
            <person name="McGaugh S.E."/>
            <person name="Gross J.B."/>
            <person name="Aken B."/>
            <person name="Blin M."/>
            <person name="Borowsky R."/>
            <person name="Chalopin D."/>
            <person name="Hinaux H."/>
            <person name="Jeffery W.R."/>
            <person name="Keene A."/>
            <person name="Ma L."/>
            <person name="Minx P."/>
            <person name="Murphy D."/>
            <person name="O'Quin K.E."/>
            <person name="Retaux S."/>
            <person name="Rohner N."/>
            <person name="Searle S.M."/>
            <person name="Stahl B.A."/>
            <person name="Tabin C."/>
            <person name="Volff J.N."/>
            <person name="Yoshizawa M."/>
            <person name="Warren W.C."/>
        </authorList>
    </citation>
    <scope>NUCLEOTIDE SEQUENCE [LARGE SCALE GENOMIC DNA]</scope>
    <source>
        <strain evidence="20">female</strain>
    </source>
</reference>
<feature type="disulfide bond" evidence="15">
    <location>
        <begin position="156"/>
        <end position="163"/>
    </location>
</feature>
<evidence type="ECO:0000256" key="14">
    <source>
        <dbReference type="ARBA" id="ARBA00046595"/>
    </source>
</evidence>
<dbReference type="SMART" id="SM01411">
    <property type="entry name" value="Ephrin_rec_like"/>
    <property type="match status" value="1"/>
</dbReference>
<dbReference type="CDD" id="cd00191">
    <property type="entry name" value="TY"/>
    <property type="match status" value="6"/>
</dbReference>
<evidence type="ECO:0000256" key="12">
    <source>
        <dbReference type="ARBA" id="ARBA00023157"/>
    </source>
</evidence>
<feature type="domain" description="Thyroglobulin type-1" evidence="18">
    <location>
        <begin position="186"/>
        <end position="273"/>
    </location>
</feature>
<dbReference type="Pfam" id="PF00135">
    <property type="entry name" value="COesterase"/>
    <property type="match status" value="1"/>
</dbReference>
<evidence type="ECO:0000256" key="2">
    <source>
        <dbReference type="ARBA" id="ARBA00005964"/>
    </source>
</evidence>
<feature type="domain" description="Thyroglobulin type-1" evidence="18">
    <location>
        <begin position="1155"/>
        <end position="1220"/>
    </location>
</feature>
<dbReference type="PANTHER" id="PTHR14093:SF19">
    <property type="entry name" value="THYROGLOBULIN"/>
    <property type="match status" value="1"/>
</dbReference>
<dbReference type="Pfam" id="PF07699">
    <property type="entry name" value="Ephrin_rec_like"/>
    <property type="match status" value="1"/>
</dbReference>
<feature type="domain" description="Thyroglobulin type-1" evidence="18">
    <location>
        <begin position="62"/>
        <end position="122"/>
    </location>
</feature>
<evidence type="ECO:0000256" key="5">
    <source>
        <dbReference type="ARBA" id="ARBA00022534"/>
    </source>
</evidence>
<dbReference type="PROSITE" id="PS00484">
    <property type="entry name" value="THYROGLOBULIN_1_1"/>
    <property type="match status" value="4"/>
</dbReference>
<protein>
    <recommendedName>
        <fullName evidence="3">Thyroglobulin</fullName>
    </recommendedName>
</protein>
<comment type="subcellular location">
    <subcellularLocation>
        <location evidence="1">Secreted</location>
    </subcellularLocation>
</comment>
<dbReference type="InterPro" id="IPR002018">
    <property type="entry name" value="CarbesteraseB"/>
</dbReference>
<dbReference type="SUPFAM" id="SSF57610">
    <property type="entry name" value="Thyroglobulin type-1 domain"/>
    <property type="match status" value="10"/>
</dbReference>
<dbReference type="GO" id="GO:0005179">
    <property type="term" value="F:hormone activity"/>
    <property type="evidence" value="ECO:0007669"/>
    <property type="project" value="UniProtKB-KW"/>
</dbReference>
<feature type="disulfide bond" evidence="15">
    <location>
        <begin position="1051"/>
        <end position="1058"/>
    </location>
</feature>
<sequence length="2760" mass="301288">MNMHMFWALAFLLISCCITDGKISGKTLFASVRLVNLLKRCLVLINSCCVSVSEYQLESESRSPCELLRSVGSEQQNEHIPQCSEDGRYRYVQCNRGGECWCVNSDGTEIPGSRQNDTVVTCLTPCQLQRQRLLLSGDAGVVPRCLDSGEYEPVQCDGALGQCWCVDMEGMEIYGTRQNGRPSQCPSVCETRQRRLLHGVGESSPPQCSDNGRFLPVQCKFINTTNMMVFDLLHAFNRRPEVFQTFSGFRKAYPELSSYCYCADTRGRELPSTGLELLLDEVYDTAFSGLDVGRSFSQTNMYRILQRRFFAVQLALTGRFRCPTPCESERSASSLAGNVYVPSCDARGQYLPSQCQAGGQCWCVDSDGKEIFGTRQRGVPDCGTKGKDCYSERRLALSRLFYGPAGHLSQNNAFSSPQDTTKKDASPFSPCSPEFQELLANSGLTRSLPESERSDIGEIMAELVQGMFPTGALALKALSLTSNPKRLQENLFGGKFLKNAGNFNFTGTVGSRGTVSFSQAFLQVGLSQDAKDLTKLAKIFSVDSTGPNLDREVSDAYGRSVNLQRNRDLIKLIGRALENEQFFTTLREAITLLKAEDSDQLGPLFQAVFQNFDVCSSPASPSSLYLPQCTEDGQYQAVQCQGSECWCADSQGQEVMGSRSIGYRPRCPSRCEKERMMAIAVKASSSAGSEVFIPKCEEDGEYVSLQCLGKSCFCLDQRGVRYSTLGSGSSLQCPTDCQITASQYFMNTVNSLLASSSSVSQLSDVYVPRCASDGSWHQIQCDGPPEQAFDFYQEWIQINNDGKELPVSDLLGIPKDYAKNTEAMASFRGFLSAVFQARHQKVFPALAKYEAFSELPSEILDGNTQAVSGPSVFLNPLYLWKLLRGDSSQYPGPLADFSAPLNHFDLRQCWCVDQTGGMIAGSKAPVNQIPKCPGPCSLIKGQVDEFLAKAERQISLSNSSYIPVGYSFLLAESVNLISEAMQQTFSTGFQVSEDFLSNTDSALRLAAHSTLHFYWQSRLLASETDRESLRLGYQPYSPQCDAYGQWLPTQCYPSTGRCWCVDEEGGYITGSLTDRTVYLPQCQTPCQRSQAQYSMSVWTKSTPDITFSYSPSCEADGEFSVLQRQDSSVASCVSPVTGKMIQPAILSPTGDLKCPGWCALQKKLVAEREMGVGYEPQCVEGGERFSPLLCDASYCWCVSESGQELPATRTTRSLGKTPSCDYPQCPLPFGVSHGAAVCGNESVAGEQRQLCRVYCQQGYLNTLQVDSFSCDPVTKTWISDAPLSYACQRVQPLQTVRVSSVLQLTLAAGQQGCSGQRSALQASLLHDLRAAGLCSLQLSSGQYSSFSVCDNSSVLLECESEQSLTATITLKARLSDLPISALPDLYDIDSVFSSEKILKGVMEIIRSGSYRSVYVSEPTVAISSPASFSCSVGYQQLPDSAGCVVCPAGSFSSGGRCDVCPRGSYQAEAGQDFCSPCPSGTSTAALGASSPSHCLSECQQSKLSCTDRGEFLSAQKHFQSGKWLCITSKGEELTWTSADEAVSAEQCKVLEKFEAVPVSSLLLDSDDAVVLRSDSSSQPLETQLRKCVFECAEDDSCQHVAVFRDGAQTLCDLYSTSEENVDCRTSQRSKGFLGNEGAESFQTLSCLLKVKIGDKPNLTVLRKKGHEFSTAGPKKFERLTFHKASSGVYRTLVFEASGASLADVHRFCVDTCRQESCCDGFILNQNVLNGGSLMCGLLSFPSVLQCSEGDWDVSSVASSNRICGAGLKYNKQQKQFTFEFGGQNFTITDSALPVSSKNRTDYEATIIGFQRVYLWKESDMSTRPKTDGSCGRLALLGTPASTVSDSVKEMFDILSGGDISINSDKKTPTQQYWLFKHQFTAEEARLWCLKRCMEEELCHVADLRDEGSVYSVCMLFPDTRVCGAYDKPLRQACSLVLPQDPQTAYRKKVDLSGSVESFYNRVPFKKMVSYSVRSKVSVSSKPITEGFLECERRCDEDPCCRGIGYIRDTGTAVADVSCLTLNSLGIQTCGEDDRTEWRVQDCSPSKVQTGLHPFGWYEKPVNQWTKSPGICPSFKLRAPSKNVNLKDWTLLNASSILVDSSVSAFDIVHLSKDIAEDLDRVRDWCLAACEENDSCYAVSVDSKESAVRCVMYPDSHICLPTSRGQHCVLLTKEPAQYVYLKTVLKPELTTVSVPGHGALLGESEVKAFGVDSKPVTYFLGVPYARPPVGDLRFSPPQPADWTGTWNATFARPSCLQPGDTSDSRSSEDCLYLNIFVPSSVKRAAPVLVFFHNAGSGLLDGSYLAAVGNIIVVTVNFRVAAFGFLSTGSGTLPENFGLQDQAAALGWVQKNIALFGGDPTKVTVGADRNGADLASLHLSSSSSSSLFRQALLMGGSAFSPAAVMSKRKAQEQAESLSTELGCSSSEPSQILTCLRGKTAQSINAAQTKLLAVSGPLQAWSPVVDGAVVREDPTTALNSGRFYKVPLLLGSSAEDGLISRAKNIKNFELLQGRADSKTAFYEALSNSLGGDDANAFVKEAATWFYSLQHSPTPSGYNVFSRALENATRDYFITCPSVNMASFWASHTRSSVYMYHLPQDMAHNSADLSAPLDIQYVFGVPHSPAMRELFTYTERKLSLQVMSYVANFIKTGNPNLPVSVSTTSFGEVLPPWPQFLPHPNGQSYKELSPSLSNRKSLQSAQCSFWSQYVPALSASTGKLLCNSAVGETGASLRPTSEPKPLPQTDFSSSVTQSKPKSEKDAYN</sequence>
<dbReference type="HOGENOM" id="CLU_000943_0_0_1"/>
<reference evidence="20" key="1">
    <citation type="submission" date="2013-03" db="EMBL/GenBank/DDBJ databases">
        <authorList>
            <person name="Jeffery W."/>
            <person name="Warren W."/>
            <person name="Wilson R.K."/>
        </authorList>
    </citation>
    <scope>NUCLEOTIDE SEQUENCE</scope>
    <source>
        <strain evidence="20">female</strain>
    </source>
</reference>
<dbReference type="InterPro" id="IPR029058">
    <property type="entry name" value="AB_hydrolase_fold"/>
</dbReference>
<keyword evidence="7" id="KW-0405">Iodination</keyword>
<keyword evidence="13" id="KW-0325">Glycoprotein</keyword>
<proteinExistence type="inferred from homology"/>
<evidence type="ECO:0000256" key="13">
    <source>
        <dbReference type="ARBA" id="ARBA00023180"/>
    </source>
</evidence>
<evidence type="ECO:0000256" key="4">
    <source>
        <dbReference type="ARBA" id="ARBA00022525"/>
    </source>
</evidence>
<dbReference type="InterPro" id="IPR019819">
    <property type="entry name" value="Carboxylesterase_B_CS"/>
</dbReference>
<feature type="signal peptide" evidence="17">
    <location>
        <begin position="1"/>
        <end position="21"/>
    </location>
</feature>
<evidence type="ECO:0000256" key="9">
    <source>
        <dbReference type="ARBA" id="ARBA00022729"/>
    </source>
</evidence>
<comment type="similarity">
    <text evidence="2">Belongs to the type-B carboxylesterase/lipase family.</text>
</comment>
<dbReference type="SMART" id="SM00211">
    <property type="entry name" value="TY"/>
    <property type="match status" value="10"/>
</dbReference>
<comment type="subunit">
    <text evidence="14">Monomer. Homodimer (via ChEL region); occurs in the endoplasmic reticulum and is required for export to the Golgi apparatus. Homooligomer; disulfide-linked; stored in this form in the thyroid follicle lumen.</text>
</comment>
<organism evidence="19 20">
    <name type="scientific">Astyanax mexicanus</name>
    <name type="common">Blind cave fish</name>
    <name type="synonym">Astyanax fasciatus mexicanus</name>
    <dbReference type="NCBI Taxonomy" id="7994"/>
    <lineage>
        <taxon>Eukaryota</taxon>
        <taxon>Metazoa</taxon>
        <taxon>Chordata</taxon>
        <taxon>Craniata</taxon>
        <taxon>Vertebrata</taxon>
        <taxon>Euteleostomi</taxon>
        <taxon>Actinopterygii</taxon>
        <taxon>Neopterygii</taxon>
        <taxon>Teleostei</taxon>
        <taxon>Ostariophysi</taxon>
        <taxon>Characiformes</taxon>
        <taxon>Characoidei</taxon>
        <taxon>Acestrorhamphidae</taxon>
        <taxon>Acestrorhamphinae</taxon>
        <taxon>Astyanax</taxon>
    </lineage>
</organism>
<dbReference type="PANTHER" id="PTHR14093">
    <property type="entry name" value="HLA CLASS II GAMMA CHAIN"/>
    <property type="match status" value="1"/>
</dbReference>
<evidence type="ECO:0000256" key="3">
    <source>
        <dbReference type="ARBA" id="ARBA00017326"/>
    </source>
</evidence>
<name>W5LGW0_ASTMX</name>
<keyword evidence="5" id="KW-0893">Thyroid hormones biosynthesis</keyword>
<dbReference type="GO" id="GO:0005576">
    <property type="term" value="C:extracellular region"/>
    <property type="evidence" value="ECO:0007669"/>
    <property type="project" value="UniProtKB-SubCell"/>
</dbReference>
<dbReference type="Gene3D" id="4.10.800.10">
    <property type="entry name" value="Thyroglobulin type-1"/>
    <property type="match status" value="9"/>
</dbReference>
<keyword evidence="20" id="KW-1185">Reference proteome</keyword>
<keyword evidence="4" id="KW-0964">Secreted</keyword>
<evidence type="ECO:0000256" key="1">
    <source>
        <dbReference type="ARBA" id="ARBA00004613"/>
    </source>
</evidence>
<reference evidence="19" key="4">
    <citation type="submission" date="2025-09" db="UniProtKB">
        <authorList>
            <consortium name="Ensembl"/>
        </authorList>
    </citation>
    <scope>IDENTIFICATION</scope>
</reference>
<evidence type="ECO:0000313" key="19">
    <source>
        <dbReference type="Ensembl" id="ENSAMXP00000019072.2"/>
    </source>
</evidence>
<feature type="disulfide bond" evidence="15">
    <location>
        <begin position="189"/>
        <end position="208"/>
    </location>
</feature>
<dbReference type="Pfam" id="PF00086">
    <property type="entry name" value="Thyroglobulin_1"/>
    <property type="match status" value="9"/>
</dbReference>
<feature type="disulfide bond" evidence="15">
    <location>
        <begin position="126"/>
        <end position="145"/>
    </location>
</feature>